<dbReference type="InterPro" id="IPR011335">
    <property type="entry name" value="Restrct_endonuc-II-like"/>
</dbReference>
<evidence type="ECO:0000313" key="2">
    <source>
        <dbReference type="EMBL" id="WXB10647.1"/>
    </source>
</evidence>
<dbReference type="InterPro" id="IPR007560">
    <property type="entry name" value="Restrct_endonuc_IV_Mrr"/>
</dbReference>
<evidence type="ECO:0000313" key="3">
    <source>
        <dbReference type="Proteomes" id="UP001374803"/>
    </source>
</evidence>
<keyword evidence="3" id="KW-1185">Reference proteome</keyword>
<sequence>MKKTAWRDYETFTQRVFQAILTHEGVTNVDVRHDVELVGKTATHQIDVYWEFEQAGVLYRTVVSCKDWAARVKQGEIFTLKAVLDDLPGQPRGIVVSRAGFQEGAQTYARAHGIGLYELRVPDKGYVRNLGLDFEAVKAVLHEHEVLLDMPWMRSEAARLGLHAFRFTSEQSDKIVFTSENGTQVITGKLIMDQLFPFNGEDIGRRHRRRHTFNEPVFMDTGESMLPRAKVLAVEIDLEWVVYARTFVDYTLNEFVAFVLKNVVDGRLHRLDAEGRPLPPETGPVIVLPRS</sequence>
<keyword evidence="2" id="KW-0255">Endonuclease</keyword>
<gene>
    <name evidence="2" type="ORF">LVJ94_25895</name>
</gene>
<dbReference type="InterPro" id="IPR011856">
    <property type="entry name" value="tRNA_endonuc-like_dom_sf"/>
</dbReference>
<dbReference type="EMBL" id="CP089983">
    <property type="protein sequence ID" value="WXB10647.1"/>
    <property type="molecule type" value="Genomic_DNA"/>
</dbReference>
<dbReference type="Pfam" id="PF04471">
    <property type="entry name" value="Mrr_cat"/>
    <property type="match status" value="1"/>
</dbReference>
<accession>A0ABZ2LP04</accession>
<keyword evidence="2" id="KW-0540">Nuclease</keyword>
<organism evidence="2 3">
    <name type="scientific">Pendulispora rubella</name>
    <dbReference type="NCBI Taxonomy" id="2741070"/>
    <lineage>
        <taxon>Bacteria</taxon>
        <taxon>Pseudomonadati</taxon>
        <taxon>Myxococcota</taxon>
        <taxon>Myxococcia</taxon>
        <taxon>Myxococcales</taxon>
        <taxon>Sorangiineae</taxon>
        <taxon>Pendulisporaceae</taxon>
        <taxon>Pendulispora</taxon>
    </lineage>
</organism>
<name>A0ABZ2LP04_9BACT</name>
<feature type="domain" description="Restriction endonuclease type IV Mrr" evidence="1">
    <location>
        <begin position="15"/>
        <end position="117"/>
    </location>
</feature>
<protein>
    <submittedName>
        <fullName evidence="2">Restriction endonuclease</fullName>
    </submittedName>
</protein>
<dbReference type="Proteomes" id="UP001374803">
    <property type="component" value="Chromosome"/>
</dbReference>
<keyword evidence="2" id="KW-0378">Hydrolase</keyword>
<dbReference type="Gene3D" id="3.40.1350.10">
    <property type="match status" value="1"/>
</dbReference>
<evidence type="ECO:0000259" key="1">
    <source>
        <dbReference type="Pfam" id="PF04471"/>
    </source>
</evidence>
<dbReference type="SUPFAM" id="SSF52980">
    <property type="entry name" value="Restriction endonuclease-like"/>
    <property type="match status" value="1"/>
</dbReference>
<dbReference type="RefSeq" id="WP_394840320.1">
    <property type="nucleotide sequence ID" value="NZ_CP089929.1"/>
</dbReference>
<reference evidence="2" key="1">
    <citation type="submission" date="2021-12" db="EMBL/GenBank/DDBJ databases">
        <title>Discovery of the Pendulisporaceae a myxobacterial family with distinct sporulation behavior and unique specialized metabolism.</title>
        <authorList>
            <person name="Garcia R."/>
            <person name="Popoff A."/>
            <person name="Bader C.D."/>
            <person name="Loehr J."/>
            <person name="Walesch S."/>
            <person name="Walt C."/>
            <person name="Boldt J."/>
            <person name="Bunk B."/>
            <person name="Haeckl F.J.F.P.J."/>
            <person name="Gunesch A.P."/>
            <person name="Birkelbach J."/>
            <person name="Nuebel U."/>
            <person name="Pietschmann T."/>
            <person name="Bach T."/>
            <person name="Mueller R."/>
        </authorList>
    </citation>
    <scope>NUCLEOTIDE SEQUENCE</scope>
    <source>
        <strain evidence="2">MSr11367</strain>
    </source>
</reference>
<dbReference type="GO" id="GO:0004519">
    <property type="term" value="F:endonuclease activity"/>
    <property type="evidence" value="ECO:0007669"/>
    <property type="project" value="UniProtKB-KW"/>
</dbReference>
<proteinExistence type="predicted"/>